<gene>
    <name evidence="1" type="ORF">KOSB73_10009</name>
</gene>
<dbReference type="RefSeq" id="WP_049128811.1">
    <property type="nucleotide sequence ID" value="NZ_CABGMQ010000003.1"/>
</dbReference>
<organism evidence="1 2">
    <name type="scientific">Klebsiella grimontii</name>
    <dbReference type="NCBI Taxonomy" id="2058152"/>
    <lineage>
        <taxon>Bacteria</taxon>
        <taxon>Pseudomonadati</taxon>
        <taxon>Pseudomonadota</taxon>
        <taxon>Gammaproteobacteria</taxon>
        <taxon>Enterobacterales</taxon>
        <taxon>Enterobacteriaceae</taxon>
        <taxon>Klebsiella/Raoultella group</taxon>
        <taxon>Klebsiella</taxon>
    </lineage>
</organism>
<dbReference type="Proteomes" id="UP000220639">
    <property type="component" value="Unassembled WGS sequence"/>
</dbReference>
<dbReference type="Pfam" id="PF07409">
    <property type="entry name" value="GP46"/>
    <property type="match status" value="1"/>
</dbReference>
<evidence type="ECO:0000313" key="1">
    <source>
        <dbReference type="EMBL" id="SNU32387.1"/>
    </source>
</evidence>
<dbReference type="EMBL" id="FZTC01000001">
    <property type="protein sequence ID" value="SNU32387.1"/>
    <property type="molecule type" value="Genomic_DNA"/>
</dbReference>
<dbReference type="InterPro" id="IPR010877">
    <property type="entry name" value="Phage_Mu_Gp46"/>
</dbReference>
<sequence>MTIRINWHLPAGGDIEIEHNGLSFDEGLVSLVYICLFTDARADTSDEIPDGTDDRRGWCGNSYSDFEWGSKLWLIDREKLTEEVRLRAENYARLAMQPLLRYGYARNAQVIATIPRINWLALTIILTRPDKTELTVEIKKRWEAVENGYI</sequence>
<evidence type="ECO:0000313" key="2">
    <source>
        <dbReference type="Proteomes" id="UP000220639"/>
    </source>
</evidence>
<accession>A0A285AUP1</accession>
<dbReference type="AlphaFoldDB" id="A0A285AUP1"/>
<proteinExistence type="predicted"/>
<reference evidence="2" key="1">
    <citation type="submission" date="2017-08" db="EMBL/GenBank/DDBJ databases">
        <authorList>
            <person name="Brisse S."/>
        </authorList>
    </citation>
    <scope>NUCLEOTIDE SEQUENCE [LARGE SCALE GENOMIC DNA]</scope>
    <source>
        <strain evidence="2">06D021</strain>
    </source>
</reference>
<protein>
    <submittedName>
        <fullName evidence="1">Protein gp46</fullName>
    </submittedName>
</protein>
<name>A0A285AUP1_9ENTR</name>